<proteinExistence type="predicted"/>
<reference evidence="1" key="1">
    <citation type="submission" date="2022-07" db="EMBL/GenBank/DDBJ databases">
        <title>Fungi with potential for degradation of polypropylene.</title>
        <authorList>
            <person name="Gostincar C."/>
        </authorList>
    </citation>
    <scope>NUCLEOTIDE SEQUENCE</scope>
    <source>
        <strain evidence="1">EXF-13308</strain>
    </source>
</reference>
<gene>
    <name evidence="1" type="ORF">NKR23_g4659</name>
</gene>
<evidence type="ECO:0000313" key="2">
    <source>
        <dbReference type="Proteomes" id="UP001174694"/>
    </source>
</evidence>
<dbReference type="EMBL" id="JANBVO010000011">
    <property type="protein sequence ID" value="KAJ9148942.1"/>
    <property type="molecule type" value="Genomic_DNA"/>
</dbReference>
<sequence>MDKKGVQLKVGSLYIMLTIPASALVDPKASSSNALSARFHAFCDITIPERRGAKHLFEELLYWDIYIHKSETGGGTVYRVSKYDNKQTATTEMQLDVREVENVRDLSHVIGLAKVVHLAPTLVPAVDEVIRLQKDWSKGACNSCVWTFTLLNILDMAVNGEPNEGATLSLDLYKDFILNWLHGMDHARLKRTRPGAVHRLDCL</sequence>
<protein>
    <submittedName>
        <fullName evidence="1">Uncharacterized protein</fullName>
    </submittedName>
</protein>
<dbReference type="AlphaFoldDB" id="A0AA38RVV0"/>
<name>A0AA38RVV0_9PEZI</name>
<keyword evidence="2" id="KW-1185">Reference proteome</keyword>
<comment type="caution">
    <text evidence="1">The sequence shown here is derived from an EMBL/GenBank/DDBJ whole genome shotgun (WGS) entry which is preliminary data.</text>
</comment>
<dbReference type="Proteomes" id="UP001174694">
    <property type="component" value="Unassembled WGS sequence"/>
</dbReference>
<organism evidence="1 2">
    <name type="scientific">Pleurostoma richardsiae</name>
    <dbReference type="NCBI Taxonomy" id="41990"/>
    <lineage>
        <taxon>Eukaryota</taxon>
        <taxon>Fungi</taxon>
        <taxon>Dikarya</taxon>
        <taxon>Ascomycota</taxon>
        <taxon>Pezizomycotina</taxon>
        <taxon>Sordariomycetes</taxon>
        <taxon>Sordariomycetidae</taxon>
        <taxon>Calosphaeriales</taxon>
        <taxon>Pleurostomataceae</taxon>
        <taxon>Pleurostoma</taxon>
    </lineage>
</organism>
<accession>A0AA38RVV0</accession>
<evidence type="ECO:0000313" key="1">
    <source>
        <dbReference type="EMBL" id="KAJ9148942.1"/>
    </source>
</evidence>